<dbReference type="CDD" id="cd14498">
    <property type="entry name" value="DSP"/>
    <property type="match status" value="1"/>
</dbReference>
<dbReference type="GO" id="GO:0004725">
    <property type="term" value="F:protein tyrosine phosphatase activity"/>
    <property type="evidence" value="ECO:0007669"/>
    <property type="project" value="UniProtKB-EC"/>
</dbReference>
<dbReference type="InterPro" id="IPR029021">
    <property type="entry name" value="Prot-tyrosine_phosphatase-like"/>
</dbReference>
<dbReference type="Gene3D" id="3.90.190.10">
    <property type="entry name" value="Protein tyrosine phosphatase superfamily"/>
    <property type="match status" value="1"/>
</dbReference>
<dbReference type="GO" id="GO:0008138">
    <property type="term" value="F:protein tyrosine/serine/threonine phosphatase activity"/>
    <property type="evidence" value="ECO:0007669"/>
    <property type="project" value="InterPro"/>
</dbReference>
<keyword evidence="9" id="KW-1185">Reference proteome</keyword>
<keyword evidence="3" id="KW-0378">Hydrolase</keyword>
<feature type="domain" description="Tyrosine specific protein phosphatases" evidence="7">
    <location>
        <begin position="63"/>
        <end position="120"/>
    </location>
</feature>
<evidence type="ECO:0000313" key="8">
    <source>
        <dbReference type="EMBL" id="SAL97463.1"/>
    </source>
</evidence>
<dbReference type="OrthoDB" id="2017893at2759"/>
<protein>
    <recommendedName>
        <fullName evidence="2">protein-tyrosine-phosphatase</fullName>
        <ecNumber evidence="2">3.1.3.48</ecNumber>
    </recommendedName>
</protein>
<reference evidence="8" key="1">
    <citation type="submission" date="2016-04" db="EMBL/GenBank/DDBJ databases">
        <authorList>
            <person name="Evans L.H."/>
            <person name="Alamgir A."/>
            <person name="Owens N."/>
            <person name="Weber N.D."/>
            <person name="Virtaneva K."/>
            <person name="Barbian K."/>
            <person name="Babar A."/>
            <person name="Rosenke K."/>
        </authorList>
    </citation>
    <scope>NUCLEOTIDE SEQUENCE [LARGE SCALE GENOMIC DNA]</scope>
    <source>
        <strain evidence="8">CBS 101.48</strain>
    </source>
</reference>
<feature type="domain" description="Tyrosine-protein phosphatase" evidence="6">
    <location>
        <begin position="2"/>
        <end position="142"/>
    </location>
</feature>
<feature type="active site" description="Phosphocysteine intermediate" evidence="5">
    <location>
        <position position="86"/>
    </location>
</feature>
<dbReference type="InterPro" id="IPR003595">
    <property type="entry name" value="Tyr_Pase_cat"/>
</dbReference>
<dbReference type="InterPro" id="IPR016130">
    <property type="entry name" value="Tyr_Pase_AS"/>
</dbReference>
<sequence>MTHSHLIIPRLFVGDCIAAEDLTQLQGDKVSHVVALGGYDFDHPGLIYKNIDIEDLPKENIIQHFDETFDFIEEARSTGTGVLIHCQAGMSRSATVAAAYMMRKGNIGHEKALSMIKSRRSFVAPNEGFLAQLELYESLNYEVDQKHAAYRRFLLDSMVDEYNIYDQMENFALAADPEHTPPSGPSTLPFVSLRCKKCRRTLVHAEHVIEHKPGKGQQAFSYLKRSSELNVTDVATQPSTEASMAGTQVNKALNPLLAALASANQSCSSYFIEPMEWMGRLQDSGEIQGRIDCPKCYCKLGAYNWSGEQCSCGRWITPAFMLHRNKVDQVNNASFRQVRRP</sequence>
<dbReference type="SMART" id="SM00404">
    <property type="entry name" value="PTPc_motif"/>
    <property type="match status" value="1"/>
</dbReference>
<gene>
    <name evidence="8" type="primary">ABSGL_02960.1 scaffold 4097</name>
</gene>
<dbReference type="SUPFAM" id="SSF52799">
    <property type="entry name" value="(Phosphotyrosine protein) phosphatases II"/>
    <property type="match status" value="1"/>
</dbReference>
<dbReference type="EMBL" id="LT551811">
    <property type="protein sequence ID" value="SAL97463.1"/>
    <property type="molecule type" value="Genomic_DNA"/>
</dbReference>
<dbReference type="PIRSF" id="PIRSF000941">
    <property type="entry name" value="DUSP12"/>
    <property type="match status" value="1"/>
</dbReference>
<dbReference type="InterPro" id="IPR020422">
    <property type="entry name" value="TYR_PHOSPHATASE_DUAL_dom"/>
</dbReference>
<proteinExistence type="inferred from homology"/>
<dbReference type="InterPro" id="IPR000340">
    <property type="entry name" value="Dual-sp_phosphatase_cat-dom"/>
</dbReference>
<dbReference type="InterPro" id="IPR000387">
    <property type="entry name" value="Tyr_Pase_dom"/>
</dbReference>
<evidence type="ECO:0000256" key="5">
    <source>
        <dbReference type="PIRSR" id="PIRSR000941-50"/>
    </source>
</evidence>
<dbReference type="PROSITE" id="PS50054">
    <property type="entry name" value="TYR_PHOSPHATASE_DUAL"/>
    <property type="match status" value="1"/>
</dbReference>
<comment type="similarity">
    <text evidence="1">Belongs to the protein-tyrosine phosphatase family. Non-receptor class dual specificity subfamily.</text>
</comment>
<dbReference type="FunCoup" id="A0A163J6H2">
    <property type="interactions" value="673"/>
</dbReference>
<dbReference type="Pfam" id="PF00782">
    <property type="entry name" value="DSPc"/>
    <property type="match status" value="1"/>
</dbReference>
<dbReference type="PANTHER" id="PTHR45848">
    <property type="entry name" value="DUAL SPECIFICITY PROTEIN PHOSPHATASE 12 FAMILY MEMBER"/>
    <property type="match status" value="1"/>
</dbReference>
<evidence type="ECO:0000256" key="4">
    <source>
        <dbReference type="ARBA" id="ARBA00022912"/>
    </source>
</evidence>
<dbReference type="InterPro" id="IPR016278">
    <property type="entry name" value="DUSP12"/>
</dbReference>
<evidence type="ECO:0000259" key="6">
    <source>
        <dbReference type="PROSITE" id="PS50054"/>
    </source>
</evidence>
<organism evidence="8">
    <name type="scientific">Absidia glauca</name>
    <name type="common">Pin mould</name>
    <dbReference type="NCBI Taxonomy" id="4829"/>
    <lineage>
        <taxon>Eukaryota</taxon>
        <taxon>Fungi</taxon>
        <taxon>Fungi incertae sedis</taxon>
        <taxon>Mucoromycota</taxon>
        <taxon>Mucoromycotina</taxon>
        <taxon>Mucoromycetes</taxon>
        <taxon>Mucorales</taxon>
        <taxon>Cunninghamellaceae</taxon>
        <taxon>Absidia</taxon>
    </lineage>
</organism>
<dbReference type="AlphaFoldDB" id="A0A163J6H2"/>
<dbReference type="GO" id="GO:0005634">
    <property type="term" value="C:nucleus"/>
    <property type="evidence" value="ECO:0007669"/>
    <property type="project" value="TreeGrafter"/>
</dbReference>
<name>A0A163J6H2_ABSGL</name>
<dbReference type="EC" id="3.1.3.48" evidence="2"/>
<dbReference type="OMA" id="FAWQGMQ"/>
<dbReference type="PANTHER" id="PTHR45848:SF4">
    <property type="entry name" value="DUAL SPECIFICITY PROTEIN PHOSPHATASE 12"/>
    <property type="match status" value="1"/>
</dbReference>
<dbReference type="STRING" id="4829.A0A163J6H2"/>
<evidence type="ECO:0000256" key="2">
    <source>
        <dbReference type="ARBA" id="ARBA00013064"/>
    </source>
</evidence>
<evidence type="ECO:0000256" key="1">
    <source>
        <dbReference type="ARBA" id="ARBA00008601"/>
    </source>
</evidence>
<dbReference type="Proteomes" id="UP000078561">
    <property type="component" value="Unassembled WGS sequence"/>
</dbReference>
<evidence type="ECO:0000259" key="7">
    <source>
        <dbReference type="PROSITE" id="PS50056"/>
    </source>
</evidence>
<dbReference type="PROSITE" id="PS00383">
    <property type="entry name" value="TYR_PHOSPHATASE_1"/>
    <property type="match status" value="1"/>
</dbReference>
<dbReference type="InParanoid" id="A0A163J6H2"/>
<evidence type="ECO:0000256" key="3">
    <source>
        <dbReference type="ARBA" id="ARBA00022801"/>
    </source>
</evidence>
<keyword evidence="4" id="KW-0904">Protein phosphatase</keyword>
<evidence type="ECO:0000313" key="9">
    <source>
        <dbReference type="Proteomes" id="UP000078561"/>
    </source>
</evidence>
<dbReference type="SMART" id="SM00195">
    <property type="entry name" value="DSPc"/>
    <property type="match status" value="1"/>
</dbReference>
<dbReference type="PROSITE" id="PS50056">
    <property type="entry name" value="TYR_PHOSPHATASE_2"/>
    <property type="match status" value="1"/>
</dbReference>
<accession>A0A163J6H2</accession>